<dbReference type="STRING" id="1777137.AWB76_04086"/>
<evidence type="ECO:0000256" key="1">
    <source>
        <dbReference type="SAM" id="MobiDB-lite"/>
    </source>
</evidence>
<reference evidence="3" key="1">
    <citation type="submission" date="2016-01" db="EMBL/GenBank/DDBJ databases">
        <authorList>
            <person name="Peeters Charlotte."/>
        </authorList>
    </citation>
    <scope>NUCLEOTIDE SEQUENCE [LARGE SCALE GENOMIC DNA]</scope>
</reference>
<evidence type="ECO:0000313" key="3">
    <source>
        <dbReference type="Proteomes" id="UP000054624"/>
    </source>
</evidence>
<dbReference type="EMBL" id="FCOI02000013">
    <property type="protein sequence ID" value="SAK68313.1"/>
    <property type="molecule type" value="Genomic_DNA"/>
</dbReference>
<feature type="compositionally biased region" description="Basic residues" evidence="1">
    <location>
        <begin position="1"/>
        <end position="21"/>
    </location>
</feature>
<organism evidence="2 3">
    <name type="scientific">Caballeronia temeraria</name>
    <dbReference type="NCBI Taxonomy" id="1777137"/>
    <lineage>
        <taxon>Bacteria</taxon>
        <taxon>Pseudomonadati</taxon>
        <taxon>Pseudomonadota</taxon>
        <taxon>Betaproteobacteria</taxon>
        <taxon>Burkholderiales</taxon>
        <taxon>Burkholderiaceae</taxon>
        <taxon>Caballeronia</taxon>
    </lineage>
</organism>
<evidence type="ECO:0000313" key="2">
    <source>
        <dbReference type="EMBL" id="SAK68313.1"/>
    </source>
</evidence>
<proteinExistence type="predicted"/>
<protein>
    <submittedName>
        <fullName evidence="2">Uncharacterized protein</fullName>
    </submittedName>
</protein>
<feature type="region of interest" description="Disordered" evidence="1">
    <location>
        <begin position="1"/>
        <end position="32"/>
    </location>
</feature>
<dbReference type="Proteomes" id="UP000054624">
    <property type="component" value="Unassembled WGS sequence"/>
</dbReference>
<dbReference type="AlphaFoldDB" id="A0A158BE56"/>
<accession>A0A158BE56</accession>
<keyword evidence="3" id="KW-1185">Reference proteome</keyword>
<sequence>MATRKKAAHKPRKKSHHKTPARSKVTGRFLKK</sequence>
<gene>
    <name evidence="2" type="ORF">AWB76_04086</name>
</gene>
<name>A0A158BE56_9BURK</name>